<dbReference type="InterPro" id="IPR000330">
    <property type="entry name" value="SNF2_N"/>
</dbReference>
<dbReference type="Gene3D" id="3.40.50.10810">
    <property type="entry name" value="Tandem AAA-ATPase domain"/>
    <property type="match status" value="1"/>
</dbReference>
<dbReference type="GO" id="GO:0005634">
    <property type="term" value="C:nucleus"/>
    <property type="evidence" value="ECO:0007669"/>
    <property type="project" value="TreeGrafter"/>
</dbReference>
<feature type="domain" description="RING-type" evidence="12">
    <location>
        <begin position="1946"/>
        <end position="1987"/>
    </location>
</feature>
<keyword evidence="8" id="KW-0067">ATP-binding</keyword>
<evidence type="ECO:0000256" key="4">
    <source>
        <dbReference type="ARBA" id="ARBA00022741"/>
    </source>
</evidence>
<keyword evidence="4" id="KW-0547">Nucleotide-binding</keyword>
<dbReference type="InterPro" id="IPR027417">
    <property type="entry name" value="P-loop_NTPase"/>
</dbReference>
<feature type="active site" evidence="10">
    <location>
        <position position="282"/>
    </location>
</feature>
<dbReference type="GO" id="GO:0008094">
    <property type="term" value="F:ATP-dependent activity, acting on DNA"/>
    <property type="evidence" value="ECO:0007669"/>
    <property type="project" value="TreeGrafter"/>
</dbReference>
<evidence type="ECO:0000256" key="2">
    <source>
        <dbReference type="ARBA" id="ARBA00022679"/>
    </source>
</evidence>
<dbReference type="Pfam" id="PF00176">
    <property type="entry name" value="SNF2-rel_dom"/>
    <property type="match status" value="1"/>
</dbReference>
<feature type="region of interest" description="Disordered" evidence="11">
    <location>
        <begin position="1842"/>
        <end position="1904"/>
    </location>
</feature>
<evidence type="ECO:0000256" key="8">
    <source>
        <dbReference type="ARBA" id="ARBA00022840"/>
    </source>
</evidence>
<proteinExistence type="inferred from homology"/>
<keyword evidence="7" id="KW-0862">Zinc</keyword>
<dbReference type="PANTHER" id="PTHR45626:SF26">
    <property type="entry name" value="FAMILY HELICASE, PUTATIVE (AFU_ORTHOLOGUE AFUA_2G09120)-RELATED"/>
    <property type="match status" value="1"/>
</dbReference>
<dbReference type="SUPFAM" id="SSF53335">
    <property type="entry name" value="S-adenosyl-L-methionine-dependent methyltransferases"/>
    <property type="match status" value="1"/>
</dbReference>
<dbReference type="InterPro" id="IPR001650">
    <property type="entry name" value="Helicase_C-like"/>
</dbReference>
<dbReference type="GO" id="GO:0008168">
    <property type="term" value="F:methyltransferase activity"/>
    <property type="evidence" value="ECO:0007669"/>
    <property type="project" value="UniProtKB-KW"/>
</dbReference>
<dbReference type="GeneID" id="25315918"/>
<dbReference type="Gene3D" id="3.40.50.300">
    <property type="entry name" value="P-loop containing nucleotide triphosphate hydrolases"/>
    <property type="match status" value="1"/>
</dbReference>
<dbReference type="GO" id="GO:0008270">
    <property type="term" value="F:zinc ion binding"/>
    <property type="evidence" value="ECO:0007669"/>
    <property type="project" value="UniProtKB-KW"/>
</dbReference>
<evidence type="ECO:0000256" key="1">
    <source>
        <dbReference type="ARBA" id="ARBA00022603"/>
    </source>
</evidence>
<feature type="compositionally biased region" description="Low complexity" evidence="11">
    <location>
        <begin position="1"/>
        <end position="29"/>
    </location>
</feature>
<dbReference type="GO" id="GO:0005524">
    <property type="term" value="F:ATP binding"/>
    <property type="evidence" value="ECO:0007669"/>
    <property type="project" value="UniProtKB-KW"/>
</dbReference>
<dbReference type="GO" id="GO:0032259">
    <property type="term" value="P:methylation"/>
    <property type="evidence" value="ECO:0007669"/>
    <property type="project" value="UniProtKB-KW"/>
</dbReference>
<feature type="compositionally biased region" description="Polar residues" evidence="11">
    <location>
        <begin position="36"/>
        <end position="45"/>
    </location>
</feature>
<keyword evidence="10" id="KW-0949">S-adenosyl-L-methionine</keyword>
<comment type="caution">
    <text evidence="13">The sequence shown here is derived from an EMBL/GenBank/DDBJ whole genome shotgun (WGS) entry which is preliminary data.</text>
</comment>
<dbReference type="InterPro" id="IPR014001">
    <property type="entry name" value="Helicase_ATP-bd"/>
</dbReference>
<dbReference type="GO" id="GO:0016787">
    <property type="term" value="F:hydrolase activity"/>
    <property type="evidence" value="ECO:0007669"/>
    <property type="project" value="UniProtKB-KW"/>
</dbReference>
<evidence type="ECO:0000256" key="7">
    <source>
        <dbReference type="ARBA" id="ARBA00022833"/>
    </source>
</evidence>
<feature type="compositionally biased region" description="Basic residues" evidence="11">
    <location>
        <begin position="1489"/>
        <end position="1517"/>
    </location>
</feature>
<dbReference type="RefSeq" id="XP_013328975.1">
    <property type="nucleotide sequence ID" value="XM_013473521.1"/>
</dbReference>
<dbReference type="PANTHER" id="PTHR45626">
    <property type="entry name" value="TRANSCRIPTION TERMINATION FACTOR 2-RELATED"/>
    <property type="match status" value="1"/>
</dbReference>
<evidence type="ECO:0000256" key="9">
    <source>
        <dbReference type="PROSITE-ProRule" id="PRU00175"/>
    </source>
</evidence>
<evidence type="ECO:0000256" key="3">
    <source>
        <dbReference type="ARBA" id="ARBA00022723"/>
    </source>
</evidence>
<dbReference type="Pfam" id="PF00271">
    <property type="entry name" value="Helicase_C"/>
    <property type="match status" value="1"/>
</dbReference>
<keyword evidence="3" id="KW-0479">Metal-binding</keyword>
<dbReference type="InterPro" id="IPR049730">
    <property type="entry name" value="SNF2/RAD54-like_C"/>
</dbReference>
<feature type="compositionally biased region" description="Low complexity" evidence="11">
    <location>
        <begin position="1431"/>
        <end position="1440"/>
    </location>
</feature>
<dbReference type="InterPro" id="IPR050628">
    <property type="entry name" value="SNF2_RAD54_helicase_TF"/>
</dbReference>
<dbReference type="SMART" id="SM00487">
    <property type="entry name" value="DEXDc"/>
    <property type="match status" value="1"/>
</dbReference>
<evidence type="ECO:0000313" key="14">
    <source>
        <dbReference type="Proteomes" id="UP000053958"/>
    </source>
</evidence>
<evidence type="ECO:0000313" key="13">
    <source>
        <dbReference type="EMBL" id="KKA22363.1"/>
    </source>
</evidence>
<dbReference type="InterPro" id="IPR001841">
    <property type="entry name" value="Znf_RING"/>
</dbReference>
<evidence type="ECO:0000259" key="12">
    <source>
        <dbReference type="PROSITE" id="PS50089"/>
    </source>
</evidence>
<feature type="region of interest" description="Disordered" evidence="11">
    <location>
        <begin position="1"/>
        <end position="90"/>
    </location>
</feature>
<dbReference type="EMBL" id="LASV01000143">
    <property type="protein sequence ID" value="KKA22363.1"/>
    <property type="molecule type" value="Genomic_DNA"/>
</dbReference>
<reference evidence="13 14" key="1">
    <citation type="submission" date="2015-04" db="EMBL/GenBank/DDBJ databases">
        <authorList>
            <person name="Heijne W.H."/>
            <person name="Fedorova N.D."/>
            <person name="Nierman W.C."/>
            <person name="Vollebregt A.W."/>
            <person name="Zhao Z."/>
            <person name="Wu L."/>
            <person name="Kumar M."/>
            <person name="Stam H."/>
            <person name="van den Berg M.A."/>
            <person name="Pel H.J."/>
        </authorList>
    </citation>
    <scope>NUCLEOTIDE SEQUENCE [LARGE SCALE GENOMIC DNA]</scope>
    <source>
        <strain evidence="13 14">CBS 393.64</strain>
    </source>
</reference>
<keyword evidence="14" id="KW-1185">Reference proteome</keyword>
<dbReference type="Pfam" id="PF00145">
    <property type="entry name" value="DNA_methylase"/>
    <property type="match status" value="1"/>
</dbReference>
<keyword evidence="5 9" id="KW-0863">Zinc-finger</keyword>
<dbReference type="SUPFAM" id="SSF52540">
    <property type="entry name" value="P-loop containing nucleoside triphosphate hydrolases"/>
    <property type="match status" value="2"/>
</dbReference>
<dbReference type="Proteomes" id="UP000053958">
    <property type="component" value="Unassembled WGS sequence"/>
</dbReference>
<dbReference type="InterPro" id="IPR029063">
    <property type="entry name" value="SAM-dependent_MTases_sf"/>
</dbReference>
<evidence type="ECO:0000256" key="5">
    <source>
        <dbReference type="ARBA" id="ARBA00022771"/>
    </source>
</evidence>
<dbReference type="GO" id="GO:0006281">
    <property type="term" value="P:DNA repair"/>
    <property type="evidence" value="ECO:0007669"/>
    <property type="project" value="TreeGrafter"/>
</dbReference>
<gene>
    <name evidence="13" type="ORF">T310_3569</name>
</gene>
<dbReference type="InterPro" id="IPR017907">
    <property type="entry name" value="Znf_RING_CS"/>
</dbReference>
<evidence type="ECO:0000256" key="6">
    <source>
        <dbReference type="ARBA" id="ARBA00022801"/>
    </source>
</evidence>
<dbReference type="CDD" id="cd18793">
    <property type="entry name" value="SF2_C_SNF"/>
    <property type="match status" value="1"/>
</dbReference>
<evidence type="ECO:0000256" key="10">
    <source>
        <dbReference type="PROSITE-ProRule" id="PRU01016"/>
    </source>
</evidence>
<evidence type="ECO:0000256" key="11">
    <source>
        <dbReference type="SAM" id="MobiDB-lite"/>
    </source>
</evidence>
<dbReference type="STRING" id="1408163.A0A0F4YXM1"/>
<keyword evidence="1 10" id="KW-0489">Methyltransferase</keyword>
<sequence>MAPRTRARGAPTRVQTRAQAQAQAKAKSSQEVEATVQESTPQCQSAKHKGKRAARHVDVEDVSESEMSLDSKEEEIQDSQEEPDYADDDEEGLDYEMSLDEVEHSQPLDDDEDIELEQDSDVPDEPVTEPKIPEIERVEFMSNKKLWKAGLDATLPPIDNLEEIFDDITRRAMANNFQAFLDHLASRKLRVVTMCSGTESPLLAMEMVGKSLKKLFGHIFEFDHLFSSEIDPFKQAYIERNFQPPVLFRDVKQLTQPTATTAYGAECEVPQDPDILIAGFSCVDFSVLNNKQKSLDDAGESGQTFFAIIGYAKLHRPPLVVLENVKNAPWAQIADQWRDIGYLAEYKIVDTKHFYLPQTRERGYMVCIDQSRVGNDEGLLRKWSDTFEKFKRQASSPFTSFTLQEDDLRLKKSQTSVFNRQANATRAAVDWLRYKIRHQDYRREKGLGHKRPLTNYQDGGTCRPPSWTDRHWFSMQVERVWDTIDMNFLRTLRSSGFDINYKLRIIDLSQGIDREIDGRPWGVAGCITPCGMQYVTTRGGMLTGLESLALQGLPLDRLTLTRESSRELQDLAGNAMSSTVVGSAILAALIVGYGALNTESRPSHVTKEDGDKNSQALEPSGEYQMVARSLTASVDSSDRLASIILAAAHLASRLCACEEQNFVKRQRIFQCLLCGHTACGECRGNPAHQYLAIDHDRLQKRRHPFRFTDMLKWLLPVRVRMAGTPTQVYHVMQLNDGQPRGDVWTKFMEGIGLAYGDELRFSTLKRAEDWTAIYNGRHSMLHLVIGRQGIQWFLYARPPRSDPSVSIRREIFLRPIARMKVAHGASSLLEGVWEVCAPLSTKLTLYISGTGDRIPSHEARCGLQGAEFENRKVWSKISVNASDEAVKDLDMDIRGVYDYLPNCGTANESLHRRPARPGLPALYFFLDPRKLGPPELDCFVFSTNHHRLTGDISRQIVLELDHNWRQFKQRSKETPVTGFYRKWVACPDISLQDLHPIEPVVSRILLPTTTVDVDNAKCHESNIPLLAISAGVDSAKADLSWEHGPWKPLDMNAENVLHRYSWLWQKFTNMSIFEGWRSILNAEYVLCDTCAPAKPKMIWKYIGDPGKDRLAPCEDPVDAARYERQFKARPSPFLAFTRIDERGIGHLCLTLNLKTLFHRASAKLAGRLQENSEVQFFWRMKAKEMDLRGSNFGTLRLTNNVDDPESDQPPNFRRRKLRPEQLRSLHWIRACESDDAPPFREEEVEEAVLGPLEWRVEAKVMVKRVVRGGVLADVVGFGKTALVLGTIDAQHEKDLQEAEQPCAGAIPIKATLIVVPDILFDQWQSEIKKFLGNTYKVMVISTTRWLFSKTIEAFQKADIIIASWSVFTGAGYYNRLEQISGGPSVPGYKHGRIFEDWFHETVHSIESHVDVLRDQGPERFLEEIERKRTTTRSTNTYNRYLPSRRIKGQKLADKTAGQESSTSDNDGDQTGREDRTANETAELEQRAPGGKRSRAVKATKTKKAKAGKKTGTKKRKRADTNTASIEGNESNEELKSWNDRRDFGIPESENTEMGDMKGTIFHMFRFQRVIIDEFTYLETDKHALLSTIKARSRWLLSGTPPINGFSEVNMFARLIDVYLGTDDDAQNLSKQRSDAEVFQSYRKLQSTDWHVRRHGLAQAFLDRFMRQNMPEIPAIPFTVHYHAVNLSAVEIALYHELKLYFESCNARVRPSKHARGGNDQSWRINEVFDSSQTFEEALIKRCSLYNALPSWHTSEPLDTLVKVIQRRRRDIIALRATVEKDLKMAVWLFVQLGRCDQHFAKLEQSVKSHDFGDAEVTKKASQLIQDALQAYRENDWTEFWTKGKPERSSKKKPAKKQQQESDEDDESDEEEPKPPRKKTKLSNDPGEGTKKTGLPQFPEEKERGKLLRETATTLRTNIAEWVNQARALRFMETVYRFQVGVNVPACSRCDREHGVSGIHNVLGKCGHVVCNQCVEAVVKSEECPVKHCRGAVSPSYIINGRYFGRHKDQTPASRYGGTKMKELVNLLQDTSRIPREDRVILFVQYEEFMTTAQAALKANQIPYVAIGASEKNVRSKIKEFTTEGNSKAEDAKVLILMLGSENAAGINLQMANHVIFLAEMCAATAYDHESSMTQAIGRALRYGQRKHVHVWHILALNTIDIAMLQSRTGLILVRRPNGDFTLLRRDQIQRGDLFGWDLPALTKSNQSFLR</sequence>
<comment type="similarity">
    <text evidence="10">Belongs to the class I-like SAM-binding methyltransferase superfamily. C5-methyltransferase family.</text>
</comment>
<dbReference type="PROSITE" id="PS00518">
    <property type="entry name" value="ZF_RING_1"/>
    <property type="match status" value="1"/>
</dbReference>
<dbReference type="InterPro" id="IPR038718">
    <property type="entry name" value="SNF2-like_sf"/>
</dbReference>
<name>A0A0F4YXM1_RASE3</name>
<dbReference type="OrthoDB" id="423221at2759"/>
<protein>
    <submittedName>
        <fullName evidence="13">SNF2 family helicase</fullName>
    </submittedName>
</protein>
<dbReference type="InterPro" id="IPR001525">
    <property type="entry name" value="C5_MeTfrase"/>
</dbReference>
<organism evidence="13 14">
    <name type="scientific">Rasamsonia emersonii (strain ATCC 16479 / CBS 393.64 / IMI 116815)</name>
    <dbReference type="NCBI Taxonomy" id="1408163"/>
    <lineage>
        <taxon>Eukaryota</taxon>
        <taxon>Fungi</taxon>
        <taxon>Dikarya</taxon>
        <taxon>Ascomycota</taxon>
        <taxon>Pezizomycotina</taxon>
        <taxon>Eurotiomycetes</taxon>
        <taxon>Eurotiomycetidae</taxon>
        <taxon>Eurotiales</taxon>
        <taxon>Trichocomaceae</taxon>
        <taxon>Rasamsonia</taxon>
    </lineage>
</organism>
<dbReference type="PROSITE" id="PS51679">
    <property type="entry name" value="SAM_MT_C5"/>
    <property type="match status" value="1"/>
</dbReference>
<feature type="compositionally biased region" description="Acidic residues" evidence="11">
    <location>
        <begin position="72"/>
        <end position="90"/>
    </location>
</feature>
<dbReference type="Gene3D" id="3.40.50.150">
    <property type="entry name" value="Vaccinia Virus protein VP39"/>
    <property type="match status" value="1"/>
</dbReference>
<feature type="region of interest" description="Disordered" evidence="11">
    <location>
        <begin position="1424"/>
        <end position="1533"/>
    </location>
</feature>
<keyword evidence="13" id="KW-0347">Helicase</keyword>
<dbReference type="GO" id="GO:0004386">
    <property type="term" value="F:helicase activity"/>
    <property type="evidence" value="ECO:0007669"/>
    <property type="project" value="UniProtKB-KW"/>
</dbReference>
<feature type="compositionally biased region" description="Acidic residues" evidence="11">
    <location>
        <begin position="1860"/>
        <end position="1871"/>
    </location>
</feature>
<keyword evidence="6" id="KW-0378">Hydrolase</keyword>
<accession>A0A0F4YXM1</accession>
<keyword evidence="2 10" id="KW-0808">Transferase</keyword>
<dbReference type="PROSITE" id="PS50089">
    <property type="entry name" value="ZF_RING_2"/>
    <property type="match status" value="1"/>
</dbReference>